<evidence type="ECO:0000313" key="2">
    <source>
        <dbReference type="EnsemblPlants" id="ORGLA09G0140300.1"/>
    </source>
</evidence>
<name>I1QQS4_ORYGL</name>
<reference evidence="2" key="1">
    <citation type="submission" date="2015-06" db="UniProtKB">
        <authorList>
            <consortium name="EnsemblPlants"/>
        </authorList>
    </citation>
    <scope>IDENTIFICATION</scope>
</reference>
<dbReference type="Gramene" id="ORGLA09G0140300.1">
    <property type="protein sequence ID" value="ORGLA09G0140300.1"/>
    <property type="gene ID" value="ORGLA09G0140300"/>
</dbReference>
<evidence type="ECO:0000313" key="3">
    <source>
        <dbReference type="Proteomes" id="UP000007306"/>
    </source>
</evidence>
<feature type="region of interest" description="Disordered" evidence="1">
    <location>
        <begin position="1"/>
        <end position="75"/>
    </location>
</feature>
<evidence type="ECO:0000256" key="1">
    <source>
        <dbReference type="SAM" id="MobiDB-lite"/>
    </source>
</evidence>
<keyword evidence="3" id="KW-1185">Reference proteome</keyword>
<feature type="compositionally biased region" description="Gly residues" evidence="1">
    <location>
        <begin position="33"/>
        <end position="62"/>
    </location>
</feature>
<protein>
    <submittedName>
        <fullName evidence="2">Uncharacterized protein</fullName>
    </submittedName>
</protein>
<proteinExistence type="predicted"/>
<sequence>MAATRGGGRERRVAGGGRSHGRRGQERRAAGRGAAGGGAAGGGGSSCARPAGGGVTSGGGRSGTQPAGGDIPSIVTSCGEAEGVQELDALEHPRHVVRPDVHDLEVLDNGGKVDDDAGVEHLRVAAEQVRERVLADAELAEVVEDEDHVLADAAAQGERVRGEVFVGEAEGLQELDALAHDVDGGRELKAGELARVDAERGEERVDVGVAGQDGQAFHSIDDFYLRPLPGGRSGTRRQYGAVILDLPFLCRLSRTASTAAIGDAAAAAASALGPRPSARCSS</sequence>
<dbReference type="OMA" id="QDGQAFH"/>
<dbReference type="HOGENOM" id="CLU_988241_0_0_1"/>
<organism evidence="2 3">
    <name type="scientific">Oryza glaberrima</name>
    <name type="common">African rice</name>
    <dbReference type="NCBI Taxonomy" id="4538"/>
    <lineage>
        <taxon>Eukaryota</taxon>
        <taxon>Viridiplantae</taxon>
        <taxon>Streptophyta</taxon>
        <taxon>Embryophyta</taxon>
        <taxon>Tracheophyta</taxon>
        <taxon>Spermatophyta</taxon>
        <taxon>Magnoliopsida</taxon>
        <taxon>Liliopsida</taxon>
        <taxon>Poales</taxon>
        <taxon>Poaceae</taxon>
        <taxon>BOP clade</taxon>
        <taxon>Oryzoideae</taxon>
        <taxon>Oryzeae</taxon>
        <taxon>Oryzinae</taxon>
        <taxon>Oryza</taxon>
    </lineage>
</organism>
<dbReference type="AlphaFoldDB" id="I1QQS4"/>
<reference evidence="2 3" key="2">
    <citation type="submission" date="2018-04" db="EMBL/GenBank/DDBJ databases">
        <title>OglaRS2 (Oryza glaberrima Reference Sequence Version 2).</title>
        <authorList>
            <person name="Zhang J."/>
            <person name="Kudrna D."/>
            <person name="Lee S."/>
            <person name="Talag J."/>
            <person name="Rajasekar S."/>
            <person name="Wing R.A."/>
        </authorList>
    </citation>
    <scope>NUCLEOTIDE SEQUENCE [LARGE SCALE GENOMIC DNA]</scope>
    <source>
        <strain evidence="2 3">cv. IRGC 96717</strain>
    </source>
</reference>
<dbReference type="EnsemblPlants" id="ORGLA09G0140300.1">
    <property type="protein sequence ID" value="ORGLA09G0140300.1"/>
    <property type="gene ID" value="ORGLA09G0140300"/>
</dbReference>
<accession>I1QQS4</accession>
<dbReference type="Proteomes" id="UP000007306">
    <property type="component" value="Chromosome 9"/>
</dbReference>